<proteinExistence type="predicted"/>
<dbReference type="AlphaFoldDB" id="A0A1G9S4W1"/>
<evidence type="ECO:0000313" key="1">
    <source>
        <dbReference type="EMBL" id="SDM30347.1"/>
    </source>
</evidence>
<organism evidence="1 2">
    <name type="scientific">Nonomuraea jiangxiensis</name>
    <dbReference type="NCBI Taxonomy" id="633440"/>
    <lineage>
        <taxon>Bacteria</taxon>
        <taxon>Bacillati</taxon>
        <taxon>Actinomycetota</taxon>
        <taxon>Actinomycetes</taxon>
        <taxon>Streptosporangiales</taxon>
        <taxon>Streptosporangiaceae</taxon>
        <taxon>Nonomuraea</taxon>
    </lineage>
</organism>
<gene>
    <name evidence="1" type="ORF">SAMN05421869_14046</name>
</gene>
<dbReference type="EMBL" id="FNDJ01000040">
    <property type="protein sequence ID" value="SDM30347.1"/>
    <property type="molecule type" value="Genomic_DNA"/>
</dbReference>
<dbReference type="STRING" id="633440.SAMN05421869_14046"/>
<accession>A0A1G9S4W1</accession>
<evidence type="ECO:0008006" key="3">
    <source>
        <dbReference type="Google" id="ProtNLM"/>
    </source>
</evidence>
<keyword evidence="2" id="KW-1185">Reference proteome</keyword>
<dbReference type="Pfam" id="PF13384">
    <property type="entry name" value="HTH_23"/>
    <property type="match status" value="1"/>
</dbReference>
<name>A0A1G9S4W1_9ACTN</name>
<evidence type="ECO:0000313" key="2">
    <source>
        <dbReference type="Proteomes" id="UP000199202"/>
    </source>
</evidence>
<protein>
    <recommendedName>
        <fullName evidence="3">Homeodomain-like domain-containing protein</fullName>
    </recommendedName>
</protein>
<sequence>MLTNGGVSAYADGMNATELAEAAADRDPGVGLAAVAALRTLLEELEAAHVSNARAQGWSWEQIADALGVRRQTAHRKHARRTGR</sequence>
<reference evidence="1 2" key="1">
    <citation type="submission" date="2016-10" db="EMBL/GenBank/DDBJ databases">
        <authorList>
            <person name="de Groot N.N."/>
        </authorList>
    </citation>
    <scope>NUCLEOTIDE SEQUENCE [LARGE SCALE GENOMIC DNA]</scope>
    <source>
        <strain evidence="1 2">CGMCC 4.6533</strain>
    </source>
</reference>
<dbReference type="Proteomes" id="UP000199202">
    <property type="component" value="Unassembled WGS sequence"/>
</dbReference>